<feature type="domain" description="Major facilitator superfamily (MFS) profile" evidence="7">
    <location>
        <begin position="1"/>
        <end position="174"/>
    </location>
</feature>
<dbReference type="SUPFAM" id="SSF103473">
    <property type="entry name" value="MFS general substrate transporter"/>
    <property type="match status" value="1"/>
</dbReference>
<gene>
    <name evidence="8" type="ORF">FQ330_10140</name>
</gene>
<keyword evidence="4 6" id="KW-1133">Transmembrane helix</keyword>
<dbReference type="PROSITE" id="PS50850">
    <property type="entry name" value="MFS"/>
    <property type="match status" value="1"/>
</dbReference>
<dbReference type="InterPro" id="IPR036259">
    <property type="entry name" value="MFS_trans_sf"/>
</dbReference>
<feature type="transmembrane region" description="Helical" evidence="6">
    <location>
        <begin position="51"/>
        <end position="70"/>
    </location>
</feature>
<evidence type="ECO:0000256" key="2">
    <source>
        <dbReference type="ARBA" id="ARBA00022475"/>
    </source>
</evidence>
<dbReference type="OrthoDB" id="9815525at2"/>
<keyword evidence="3 6" id="KW-0812">Transmembrane</keyword>
<comment type="subcellular location">
    <subcellularLocation>
        <location evidence="1">Cell membrane</location>
        <topology evidence="1">Multi-pass membrane protein</topology>
    </subcellularLocation>
</comment>
<protein>
    <submittedName>
        <fullName evidence="8">MFS transporter</fullName>
    </submittedName>
</protein>
<sequence length="174" mass="17125">MTLLVPLVLLELDAGPAGLGLALGVLGAATLVGTVLAGVVAARLGMARTVILEHATMPIGWGMVAAAALLPLPSASLAVGLVLAGLTVTGVAMGLANPSEMALRQRATPDRMQSRMNATMRTVNRAMIVVAAPLGGLLGDAIGIGPALVAVCAGFAMTAIGMAASPLARGRTAA</sequence>
<feature type="transmembrane region" description="Helical" evidence="6">
    <location>
        <begin position="24"/>
        <end position="44"/>
    </location>
</feature>
<comment type="caution">
    <text evidence="8">The sequence shown here is derived from an EMBL/GenBank/DDBJ whole genome shotgun (WGS) entry which is preliminary data.</text>
</comment>
<feature type="transmembrane region" description="Helical" evidence="6">
    <location>
        <begin position="118"/>
        <end position="138"/>
    </location>
</feature>
<keyword evidence="2" id="KW-1003">Cell membrane</keyword>
<feature type="transmembrane region" description="Helical" evidence="6">
    <location>
        <begin position="144"/>
        <end position="168"/>
    </location>
</feature>
<keyword evidence="5 6" id="KW-0472">Membrane</keyword>
<evidence type="ECO:0000256" key="3">
    <source>
        <dbReference type="ARBA" id="ARBA00022692"/>
    </source>
</evidence>
<dbReference type="GO" id="GO:0022857">
    <property type="term" value="F:transmembrane transporter activity"/>
    <property type="evidence" value="ECO:0007669"/>
    <property type="project" value="InterPro"/>
</dbReference>
<accession>A0A5M8Q874</accession>
<dbReference type="EMBL" id="VOIR01000015">
    <property type="protein sequence ID" value="KAA6432127.1"/>
    <property type="molecule type" value="Genomic_DNA"/>
</dbReference>
<evidence type="ECO:0000256" key="6">
    <source>
        <dbReference type="SAM" id="Phobius"/>
    </source>
</evidence>
<evidence type="ECO:0000256" key="4">
    <source>
        <dbReference type="ARBA" id="ARBA00022989"/>
    </source>
</evidence>
<evidence type="ECO:0000313" key="9">
    <source>
        <dbReference type="Proteomes" id="UP000323221"/>
    </source>
</evidence>
<keyword evidence="9" id="KW-1185">Reference proteome</keyword>
<reference evidence="8 9" key="1">
    <citation type="submission" date="2019-08" db="EMBL/GenBank/DDBJ databases">
        <title>Agrococcus lahaulensis sp. nov., isolated from a cold desert of the Indian Himalayas.</title>
        <authorList>
            <person name="Qu J.H."/>
        </authorList>
    </citation>
    <scope>NUCLEOTIDE SEQUENCE [LARGE SCALE GENOMIC DNA]</scope>
    <source>
        <strain evidence="8 9">NS18</strain>
    </source>
</reference>
<evidence type="ECO:0000313" key="8">
    <source>
        <dbReference type="EMBL" id="KAA6432127.1"/>
    </source>
</evidence>
<dbReference type="RefSeq" id="WP_146357257.1">
    <property type="nucleotide sequence ID" value="NZ_VOIR01000015.1"/>
</dbReference>
<evidence type="ECO:0000256" key="1">
    <source>
        <dbReference type="ARBA" id="ARBA00004651"/>
    </source>
</evidence>
<evidence type="ECO:0000259" key="7">
    <source>
        <dbReference type="PROSITE" id="PS50850"/>
    </source>
</evidence>
<dbReference type="PANTHER" id="PTHR23513:SF6">
    <property type="entry name" value="MAJOR FACILITATOR SUPERFAMILY ASSOCIATED DOMAIN-CONTAINING PROTEIN"/>
    <property type="match status" value="1"/>
</dbReference>
<name>A0A5M8Q874_9MICO</name>
<dbReference type="AlphaFoldDB" id="A0A5M8Q874"/>
<dbReference type="InterPro" id="IPR020846">
    <property type="entry name" value="MFS_dom"/>
</dbReference>
<evidence type="ECO:0000256" key="5">
    <source>
        <dbReference type="ARBA" id="ARBA00023136"/>
    </source>
</evidence>
<feature type="transmembrane region" description="Helical" evidence="6">
    <location>
        <begin position="76"/>
        <end position="97"/>
    </location>
</feature>
<dbReference type="Gene3D" id="1.20.1250.20">
    <property type="entry name" value="MFS general substrate transporter like domains"/>
    <property type="match status" value="1"/>
</dbReference>
<proteinExistence type="predicted"/>
<dbReference type="PANTHER" id="PTHR23513">
    <property type="entry name" value="INTEGRAL MEMBRANE EFFLUX PROTEIN-RELATED"/>
    <property type="match status" value="1"/>
</dbReference>
<organism evidence="8 9">
    <name type="scientific">Agrococcus sediminis</name>
    <dbReference type="NCBI Taxonomy" id="2599924"/>
    <lineage>
        <taxon>Bacteria</taxon>
        <taxon>Bacillati</taxon>
        <taxon>Actinomycetota</taxon>
        <taxon>Actinomycetes</taxon>
        <taxon>Micrococcales</taxon>
        <taxon>Microbacteriaceae</taxon>
        <taxon>Agrococcus</taxon>
    </lineage>
</organism>
<dbReference type="GO" id="GO:0005886">
    <property type="term" value="C:plasma membrane"/>
    <property type="evidence" value="ECO:0007669"/>
    <property type="project" value="UniProtKB-SubCell"/>
</dbReference>
<dbReference type="Proteomes" id="UP000323221">
    <property type="component" value="Unassembled WGS sequence"/>
</dbReference>